<reference evidence="1" key="1">
    <citation type="submission" date="2020-09" db="EMBL/GenBank/DDBJ databases">
        <title>Genome-Enabled Discovery of Anthraquinone Biosynthesis in Senna tora.</title>
        <authorList>
            <person name="Kang S.-H."/>
            <person name="Pandey R.P."/>
            <person name="Lee C.-M."/>
            <person name="Sim J.-S."/>
            <person name="Jeong J.-T."/>
            <person name="Choi B.-S."/>
            <person name="Jung M."/>
            <person name="Ginzburg D."/>
            <person name="Zhao K."/>
            <person name="Won S.Y."/>
            <person name="Oh T.-J."/>
            <person name="Yu Y."/>
            <person name="Kim N.-H."/>
            <person name="Lee O.R."/>
            <person name="Lee T.-H."/>
            <person name="Bashyal P."/>
            <person name="Kim T.-S."/>
            <person name="Lee W.-H."/>
            <person name="Kawkins C."/>
            <person name="Kim C.-K."/>
            <person name="Kim J.S."/>
            <person name="Ahn B.O."/>
            <person name="Rhee S.Y."/>
            <person name="Sohng J.K."/>
        </authorList>
    </citation>
    <scope>NUCLEOTIDE SEQUENCE</scope>
    <source>
        <tissue evidence="1">Leaf</tissue>
    </source>
</reference>
<comment type="caution">
    <text evidence="1">The sequence shown here is derived from an EMBL/GenBank/DDBJ whole genome shotgun (WGS) entry which is preliminary data.</text>
</comment>
<keyword evidence="2" id="KW-1185">Reference proteome</keyword>
<dbReference type="AlphaFoldDB" id="A0A834W8A6"/>
<dbReference type="Proteomes" id="UP000634136">
    <property type="component" value="Unassembled WGS sequence"/>
</dbReference>
<gene>
    <name evidence="1" type="ORF">G2W53_033229</name>
</gene>
<evidence type="ECO:0000313" key="1">
    <source>
        <dbReference type="EMBL" id="KAF7812253.1"/>
    </source>
</evidence>
<proteinExistence type="predicted"/>
<evidence type="ECO:0000313" key="2">
    <source>
        <dbReference type="Proteomes" id="UP000634136"/>
    </source>
</evidence>
<accession>A0A834W8A6</accession>
<protein>
    <submittedName>
        <fullName evidence="1">Uncharacterized protein</fullName>
    </submittedName>
</protein>
<sequence>MKAEKKDGASKKIERTVVVTVAETTTVGTVAKI</sequence>
<name>A0A834W8A6_9FABA</name>
<organism evidence="1 2">
    <name type="scientific">Senna tora</name>
    <dbReference type="NCBI Taxonomy" id="362788"/>
    <lineage>
        <taxon>Eukaryota</taxon>
        <taxon>Viridiplantae</taxon>
        <taxon>Streptophyta</taxon>
        <taxon>Embryophyta</taxon>
        <taxon>Tracheophyta</taxon>
        <taxon>Spermatophyta</taxon>
        <taxon>Magnoliopsida</taxon>
        <taxon>eudicotyledons</taxon>
        <taxon>Gunneridae</taxon>
        <taxon>Pentapetalae</taxon>
        <taxon>rosids</taxon>
        <taxon>fabids</taxon>
        <taxon>Fabales</taxon>
        <taxon>Fabaceae</taxon>
        <taxon>Caesalpinioideae</taxon>
        <taxon>Cassia clade</taxon>
        <taxon>Senna</taxon>
    </lineage>
</organism>
<dbReference type="EMBL" id="JAAIUW010000010">
    <property type="protein sequence ID" value="KAF7812253.1"/>
    <property type="molecule type" value="Genomic_DNA"/>
</dbReference>